<feature type="region of interest" description="Disordered" evidence="1">
    <location>
        <begin position="284"/>
        <end position="335"/>
    </location>
</feature>
<proteinExistence type="predicted"/>
<keyword evidence="2" id="KW-0472">Membrane</keyword>
<gene>
    <name evidence="3" type="ORF">EMUCRT_0066</name>
</gene>
<evidence type="ECO:0000256" key="1">
    <source>
        <dbReference type="SAM" id="MobiDB-lite"/>
    </source>
</evidence>
<reference evidence="3 4" key="1">
    <citation type="submission" date="2015-02" db="EMBL/GenBank/DDBJ databases">
        <title>Genome Sequencing of Rickettsiales.</title>
        <authorList>
            <person name="Daugherty S.C."/>
            <person name="Su Q."/>
            <person name="Abolude K."/>
            <person name="Beier-Sexton M."/>
            <person name="Carlyon J.A."/>
            <person name="Carter R."/>
            <person name="Day N.P."/>
            <person name="Dumler S.J."/>
            <person name="Dyachenko V."/>
            <person name="Godinez A."/>
            <person name="Kurtti T.J."/>
            <person name="Lichay M."/>
            <person name="Mullins K.E."/>
            <person name="Ott S."/>
            <person name="Pappas-Brown V."/>
            <person name="Paris D.H."/>
            <person name="Patel P."/>
            <person name="Richards A.L."/>
            <person name="Sadzewicz L."/>
            <person name="Sears K."/>
            <person name="Seidman D."/>
            <person name="Sengamalay N."/>
            <person name="Stenos J."/>
            <person name="Tallon L.J."/>
            <person name="Vincent G."/>
            <person name="Fraser C.M."/>
            <person name="Munderloh U."/>
            <person name="Dunning-Hotopp J.C."/>
        </authorList>
    </citation>
    <scope>NUCLEOTIDE SEQUENCE [LARGE SCALE GENOMIC DNA]</scope>
    <source>
        <strain evidence="3 4">EmCRT</strain>
    </source>
</reference>
<feature type="compositionally biased region" description="Basic and acidic residues" evidence="1">
    <location>
        <begin position="314"/>
        <end position="327"/>
    </location>
</feature>
<evidence type="ECO:0000256" key="2">
    <source>
        <dbReference type="SAM" id="Phobius"/>
    </source>
</evidence>
<protein>
    <submittedName>
        <fullName evidence="3">Uncharacterized protein</fullName>
    </submittedName>
</protein>
<organism evidence="3 4">
    <name type="scientific">Ehrlichia cf. muris str. EmCRT</name>
    <dbReference type="NCBI Taxonomy" id="1359167"/>
    <lineage>
        <taxon>Bacteria</taxon>
        <taxon>Pseudomonadati</taxon>
        <taxon>Pseudomonadota</taxon>
        <taxon>Alphaproteobacteria</taxon>
        <taxon>Rickettsiales</taxon>
        <taxon>Anaplasmataceae</taxon>
        <taxon>Ehrlichia</taxon>
    </lineage>
</organism>
<keyword evidence="2" id="KW-0812">Transmembrane</keyword>
<keyword evidence="2" id="KW-1133">Transmembrane helix</keyword>
<dbReference type="PATRIC" id="fig|1359167.3.peg.63"/>
<evidence type="ECO:0000313" key="4">
    <source>
        <dbReference type="Proteomes" id="UP000033546"/>
    </source>
</evidence>
<name>A0A0F3NG55_9RICK</name>
<feature type="transmembrane region" description="Helical" evidence="2">
    <location>
        <begin position="243"/>
        <end position="267"/>
    </location>
</feature>
<dbReference type="Proteomes" id="UP000033546">
    <property type="component" value="Unassembled WGS sequence"/>
</dbReference>
<dbReference type="EMBL" id="LANU01000001">
    <property type="protein sequence ID" value="KJV65884.1"/>
    <property type="molecule type" value="Genomic_DNA"/>
</dbReference>
<sequence>MFYPTRDLKTIYSKDNTVCVEHILSCMNDTDEQLQIYSKNLLHEYIEQTKQKLNNQRKNPEDIQAHISSESFYHEASSHVDYTLTHYIIDHLSDNNYIGHNKTKILTNCTKRLEHTRKSMIMQGVYKLSLLAEFNKLMQDISDEEFKELTETIIACSHLKTDLTEQQQKALEGAMESYNHEQHGFSLESVRNFAEEATGIDIRNPMSSIKKKLGFNKPAETKQPLGSMDEKLVNILTSPYSCYYFILGTLTFGLGGLAGPLLPLLVITTVGKSLYSMVTEDKGKEGTIHNPFQEGVIKQPRTTERPQNYTTILEQRKKEASEQHDTNKPQTSKQL</sequence>
<accession>A0A0F3NG55</accession>
<dbReference type="AlphaFoldDB" id="A0A0F3NG55"/>
<comment type="caution">
    <text evidence="3">The sequence shown here is derived from an EMBL/GenBank/DDBJ whole genome shotgun (WGS) entry which is preliminary data.</text>
</comment>
<evidence type="ECO:0000313" key="3">
    <source>
        <dbReference type="EMBL" id="KJV65884.1"/>
    </source>
</evidence>